<proteinExistence type="predicted"/>
<dbReference type="RefSeq" id="WP_132794925.1">
    <property type="nucleotide sequence ID" value="NZ_SLXM01000006.1"/>
</dbReference>
<name>A0A4R2NSA1_9FLAO</name>
<evidence type="ECO:0000313" key="3">
    <source>
        <dbReference type="Proteomes" id="UP000294564"/>
    </source>
</evidence>
<dbReference type="AlphaFoldDB" id="A0A4R2NSA1"/>
<keyword evidence="3" id="KW-1185">Reference proteome</keyword>
<gene>
    <name evidence="2" type="ORF">EV195_10647</name>
</gene>
<dbReference type="Proteomes" id="UP000294564">
    <property type="component" value="Unassembled WGS sequence"/>
</dbReference>
<sequence>MRNIIALALVSLLAFSCSSEKKMGNMVVTGQIKGLKKGTLYLQKLKDTAIVSVDSIQLLGDDKFSLTDNVESPVMYYLTFDGNTTPKKIMFFGEEGTITIQDDVENFGFKPVISGSKNQEVMDKFNEIDQQFKSKRLDYLAQDLEARSKNDSIKADSLAADYKKLVRRRFLFTTNFAISNKDSEAAPYIALTELYDANLYLLDTINNSLTDRVKNSEYGKRLSNFVSKIKETEDNETE</sequence>
<evidence type="ECO:0000313" key="2">
    <source>
        <dbReference type="EMBL" id="TCP24245.1"/>
    </source>
</evidence>
<accession>A0A4R2NSA1</accession>
<protein>
    <submittedName>
        <fullName evidence="2">Uncharacterized protein DUF4369</fullName>
    </submittedName>
</protein>
<dbReference type="Pfam" id="PF14289">
    <property type="entry name" value="DUF4369"/>
    <property type="match status" value="1"/>
</dbReference>
<organism evidence="2 3">
    <name type="scientific">Tenacibaculum skagerrakense</name>
    <dbReference type="NCBI Taxonomy" id="186571"/>
    <lineage>
        <taxon>Bacteria</taxon>
        <taxon>Pseudomonadati</taxon>
        <taxon>Bacteroidota</taxon>
        <taxon>Flavobacteriia</taxon>
        <taxon>Flavobacteriales</taxon>
        <taxon>Flavobacteriaceae</taxon>
        <taxon>Tenacibaculum</taxon>
    </lineage>
</organism>
<comment type="caution">
    <text evidence="2">The sequence shown here is derived from an EMBL/GenBank/DDBJ whole genome shotgun (WGS) entry which is preliminary data.</text>
</comment>
<dbReference type="InterPro" id="IPR025380">
    <property type="entry name" value="DUF4369"/>
</dbReference>
<evidence type="ECO:0000259" key="1">
    <source>
        <dbReference type="Pfam" id="PF14289"/>
    </source>
</evidence>
<dbReference type="EMBL" id="SLXM01000006">
    <property type="protein sequence ID" value="TCP24245.1"/>
    <property type="molecule type" value="Genomic_DNA"/>
</dbReference>
<dbReference type="OrthoDB" id="1143206at2"/>
<feature type="domain" description="DUF4369" evidence="1">
    <location>
        <begin position="27"/>
        <end position="122"/>
    </location>
</feature>
<dbReference type="PROSITE" id="PS51257">
    <property type="entry name" value="PROKAR_LIPOPROTEIN"/>
    <property type="match status" value="1"/>
</dbReference>
<reference evidence="2 3" key="1">
    <citation type="submission" date="2019-03" db="EMBL/GenBank/DDBJ databases">
        <title>Genomic Encyclopedia of Type Strains, Phase IV (KMG-IV): sequencing the most valuable type-strain genomes for metagenomic binning, comparative biology and taxonomic classification.</title>
        <authorList>
            <person name="Goeker M."/>
        </authorList>
    </citation>
    <scope>NUCLEOTIDE SEQUENCE [LARGE SCALE GENOMIC DNA]</scope>
    <source>
        <strain evidence="2 3">DSM 14836</strain>
    </source>
</reference>